<evidence type="ECO:0000313" key="1">
    <source>
        <dbReference type="EMBL" id="GIH07899.1"/>
    </source>
</evidence>
<evidence type="ECO:0000313" key="2">
    <source>
        <dbReference type="Proteomes" id="UP000612899"/>
    </source>
</evidence>
<accession>A0A8J3VHY3</accession>
<dbReference type="Proteomes" id="UP000612899">
    <property type="component" value="Unassembled WGS sequence"/>
</dbReference>
<name>A0A8J3VHY3_9ACTN</name>
<keyword evidence="2" id="KW-1185">Reference proteome</keyword>
<dbReference type="RefSeq" id="WP_203911667.1">
    <property type="nucleotide sequence ID" value="NZ_BONY01000041.1"/>
</dbReference>
<proteinExistence type="predicted"/>
<dbReference type="EMBL" id="BONY01000041">
    <property type="protein sequence ID" value="GIH07899.1"/>
    <property type="molecule type" value="Genomic_DNA"/>
</dbReference>
<sequence length="288" mass="31762">MSAGYQLRGAFDQQDYSPTPDELYWLLDNLGLDEPPWIVIESHEAAGRFIQALSVGKRRIDVEVREGRHVELFAFPAVDVLTAHQVILGCLSSGQNWAEIGSRITAEPETLSYDYSRSGLSVQVALFDHVERTKQLGVVTKPSPMINWGALLVAGGDIWPVSGPGQVTVVFEGSTPGQRHGISISSAQPALEFDGQAEVPEVILWPEDDRNEFVVHYDDLTDSLRITNVFLYGDGKAARVQRWVGNSALWVEIVSAQERVYHCNYSSTSPPTFNDLVCRLSLTESASA</sequence>
<gene>
    <name evidence="1" type="ORF">Rhe02_59660</name>
</gene>
<organism evidence="1 2">
    <name type="scientific">Rhizocola hellebori</name>
    <dbReference type="NCBI Taxonomy" id="1392758"/>
    <lineage>
        <taxon>Bacteria</taxon>
        <taxon>Bacillati</taxon>
        <taxon>Actinomycetota</taxon>
        <taxon>Actinomycetes</taxon>
        <taxon>Micromonosporales</taxon>
        <taxon>Micromonosporaceae</taxon>
        <taxon>Rhizocola</taxon>
    </lineage>
</organism>
<protein>
    <submittedName>
        <fullName evidence="1">Uncharacterized protein</fullName>
    </submittedName>
</protein>
<reference evidence="1" key="1">
    <citation type="submission" date="2021-01" db="EMBL/GenBank/DDBJ databases">
        <title>Whole genome shotgun sequence of Rhizocola hellebori NBRC 109834.</title>
        <authorList>
            <person name="Komaki H."/>
            <person name="Tamura T."/>
        </authorList>
    </citation>
    <scope>NUCLEOTIDE SEQUENCE</scope>
    <source>
        <strain evidence="1">NBRC 109834</strain>
    </source>
</reference>
<dbReference type="AlphaFoldDB" id="A0A8J3VHY3"/>
<comment type="caution">
    <text evidence="1">The sequence shown here is derived from an EMBL/GenBank/DDBJ whole genome shotgun (WGS) entry which is preliminary data.</text>
</comment>